<proteinExistence type="predicted"/>
<gene>
    <name evidence="2" type="ORF">JOM49_002192</name>
</gene>
<dbReference type="RefSeq" id="WP_209664186.1">
    <property type="nucleotide sequence ID" value="NZ_JAGGMS010000001.1"/>
</dbReference>
<reference evidence="2 3" key="1">
    <citation type="submission" date="2021-03" db="EMBL/GenBank/DDBJ databases">
        <title>Sequencing the genomes of 1000 actinobacteria strains.</title>
        <authorList>
            <person name="Klenk H.-P."/>
        </authorList>
    </citation>
    <scope>NUCLEOTIDE SEQUENCE [LARGE SCALE GENOMIC DNA]</scope>
    <source>
        <strain evidence="2 3">DSM 45510</strain>
    </source>
</reference>
<accession>A0ABS4PMM4</accession>
<evidence type="ECO:0000256" key="1">
    <source>
        <dbReference type="SAM" id="Phobius"/>
    </source>
</evidence>
<keyword evidence="3" id="KW-1185">Reference proteome</keyword>
<evidence type="ECO:0000313" key="2">
    <source>
        <dbReference type="EMBL" id="MBP2180666.1"/>
    </source>
</evidence>
<keyword evidence="1" id="KW-0472">Membrane</keyword>
<evidence type="ECO:0000313" key="3">
    <source>
        <dbReference type="Proteomes" id="UP000741013"/>
    </source>
</evidence>
<dbReference type="EMBL" id="JAGGMS010000001">
    <property type="protein sequence ID" value="MBP2180666.1"/>
    <property type="molecule type" value="Genomic_DNA"/>
</dbReference>
<keyword evidence="1" id="KW-1133">Transmembrane helix</keyword>
<organism evidence="2 3">
    <name type="scientific">Amycolatopsis magusensis</name>
    <dbReference type="NCBI Taxonomy" id="882444"/>
    <lineage>
        <taxon>Bacteria</taxon>
        <taxon>Bacillati</taxon>
        <taxon>Actinomycetota</taxon>
        <taxon>Actinomycetes</taxon>
        <taxon>Pseudonocardiales</taxon>
        <taxon>Pseudonocardiaceae</taxon>
        <taxon>Amycolatopsis</taxon>
    </lineage>
</organism>
<name>A0ABS4PMM4_9PSEU</name>
<dbReference type="Proteomes" id="UP000741013">
    <property type="component" value="Unassembled WGS sequence"/>
</dbReference>
<dbReference type="InterPro" id="IPR045635">
    <property type="entry name" value="DUF6412"/>
</dbReference>
<dbReference type="Pfam" id="PF19950">
    <property type="entry name" value="DUF6412"/>
    <property type="match status" value="1"/>
</dbReference>
<protein>
    <submittedName>
        <fullName evidence="2">Uncharacterized protein</fullName>
    </submittedName>
</protein>
<comment type="caution">
    <text evidence="2">The sequence shown here is derived from an EMBL/GenBank/DDBJ whole genome shotgun (WGS) entry which is preliminary data.</text>
</comment>
<keyword evidence="1" id="KW-0812">Transmembrane</keyword>
<feature type="transmembrane region" description="Helical" evidence="1">
    <location>
        <begin position="23"/>
        <end position="40"/>
    </location>
</feature>
<sequence length="94" mass="9698">MLAISALLFPSLAVTTADLLGSPAALLALALGLVLVIAVHQVHGSDLDLWAVPARGRASALTECARQAAFLRLRDPRAPGRRQPRAPSAAVLAA</sequence>